<dbReference type="Proteomes" id="UP000604825">
    <property type="component" value="Unassembled WGS sequence"/>
</dbReference>
<organism evidence="3 4">
    <name type="scientific">Miscanthus lutarioriparius</name>
    <dbReference type="NCBI Taxonomy" id="422564"/>
    <lineage>
        <taxon>Eukaryota</taxon>
        <taxon>Viridiplantae</taxon>
        <taxon>Streptophyta</taxon>
        <taxon>Embryophyta</taxon>
        <taxon>Tracheophyta</taxon>
        <taxon>Spermatophyta</taxon>
        <taxon>Magnoliopsida</taxon>
        <taxon>Liliopsida</taxon>
        <taxon>Poales</taxon>
        <taxon>Poaceae</taxon>
        <taxon>PACMAD clade</taxon>
        <taxon>Panicoideae</taxon>
        <taxon>Andropogonodae</taxon>
        <taxon>Andropogoneae</taxon>
        <taxon>Saccharinae</taxon>
        <taxon>Miscanthus</taxon>
    </lineage>
</organism>
<dbReference type="GO" id="GO:0006526">
    <property type="term" value="P:L-arginine biosynthetic process"/>
    <property type="evidence" value="ECO:0007669"/>
    <property type="project" value="UniProtKB-KW"/>
</dbReference>
<keyword evidence="1" id="KW-0028">Amino-acid biosynthesis</keyword>
<sequence length="226" mass="24094">MNSRAAPSRVVVCSVASAEGFISAAPILLPEGPWKQVEGGVTDAKGFKAAGIYGGLRAKGEKPDLALVACDVDATVAGSCCVNNAGQANAATGDLGYQDAVDSADAVAKLLNVSTYNILIQSTGVIGQRIKKVLTTDAQVSSDVWREMVRTSVSRSFNQITIQISLIRINLPMWLPTWCLTRMEHNSGNDDEEHGDVSGSTLDSLLPYDYSLIKEIFVSSCSFDKF</sequence>
<evidence type="ECO:0000313" key="3">
    <source>
        <dbReference type="EMBL" id="CAD6210658.1"/>
    </source>
</evidence>
<dbReference type="SUPFAM" id="SSF56266">
    <property type="entry name" value="DmpA/ArgJ-like"/>
    <property type="match status" value="1"/>
</dbReference>
<dbReference type="AlphaFoldDB" id="A0A811MPZ9"/>
<proteinExistence type="predicted"/>
<dbReference type="GO" id="GO:0004042">
    <property type="term" value="F:L-glutamate N-acetyltransferase activity"/>
    <property type="evidence" value="ECO:0007669"/>
    <property type="project" value="TreeGrafter"/>
</dbReference>
<dbReference type="OrthoDB" id="2017946at2759"/>
<accession>A0A811MPZ9</accession>
<gene>
    <name evidence="3" type="ORF">NCGR_LOCUS6714</name>
</gene>
<dbReference type="Gene3D" id="3.60.70.12">
    <property type="entry name" value="L-amino peptidase D-ALA esterase/amidase"/>
    <property type="match status" value="2"/>
</dbReference>
<dbReference type="InterPro" id="IPR016117">
    <property type="entry name" value="ArgJ-like_dom_sf"/>
</dbReference>
<evidence type="ECO:0000313" key="4">
    <source>
        <dbReference type="Proteomes" id="UP000604825"/>
    </source>
</evidence>
<reference evidence="3" key="1">
    <citation type="submission" date="2020-10" db="EMBL/GenBank/DDBJ databases">
        <authorList>
            <person name="Han B."/>
            <person name="Lu T."/>
            <person name="Zhao Q."/>
            <person name="Huang X."/>
            <person name="Zhao Y."/>
        </authorList>
    </citation>
    <scope>NUCLEOTIDE SEQUENCE</scope>
</reference>
<dbReference type="GO" id="GO:0006592">
    <property type="term" value="P:ornithine biosynthetic process"/>
    <property type="evidence" value="ECO:0007669"/>
    <property type="project" value="TreeGrafter"/>
</dbReference>
<dbReference type="PANTHER" id="PTHR23100">
    <property type="entry name" value="ARGININE BIOSYNTHESIS BIFUNCTIONAL PROTEIN ARGJ"/>
    <property type="match status" value="1"/>
</dbReference>
<evidence type="ECO:0000256" key="2">
    <source>
        <dbReference type="ARBA" id="ARBA00023268"/>
    </source>
</evidence>
<dbReference type="Gene3D" id="3.30.2330.10">
    <property type="entry name" value="arginine biosynthesis bifunctional protein suprefamily"/>
    <property type="match status" value="1"/>
</dbReference>
<evidence type="ECO:0000256" key="1">
    <source>
        <dbReference type="ARBA" id="ARBA00022571"/>
    </source>
</evidence>
<dbReference type="PANTHER" id="PTHR23100:SF0">
    <property type="entry name" value="ARGININE BIOSYNTHESIS BIFUNCTIONAL PROTEIN ARGJ, MITOCHONDRIAL"/>
    <property type="match status" value="1"/>
</dbReference>
<dbReference type="EMBL" id="CAJGYO010000002">
    <property type="protein sequence ID" value="CAD6210658.1"/>
    <property type="molecule type" value="Genomic_DNA"/>
</dbReference>
<protein>
    <submittedName>
        <fullName evidence="3">Uncharacterized protein</fullName>
    </submittedName>
</protein>
<keyword evidence="2" id="KW-0511">Multifunctional enzyme</keyword>
<keyword evidence="1" id="KW-0055">Arginine biosynthesis</keyword>
<keyword evidence="4" id="KW-1185">Reference proteome</keyword>
<comment type="caution">
    <text evidence="3">The sequence shown here is derived from an EMBL/GenBank/DDBJ whole genome shotgun (WGS) entry which is preliminary data.</text>
</comment>
<dbReference type="InterPro" id="IPR002813">
    <property type="entry name" value="Arg_biosynth_ArgJ"/>
</dbReference>
<name>A0A811MPZ9_9POAL</name>
<dbReference type="Pfam" id="PF01960">
    <property type="entry name" value="ArgJ"/>
    <property type="match status" value="1"/>
</dbReference>
<dbReference type="GO" id="GO:0004358">
    <property type="term" value="F:L-glutamate N-acetyltransferase activity, acting on acetyl-L-ornithine as donor"/>
    <property type="evidence" value="ECO:0007669"/>
    <property type="project" value="InterPro"/>
</dbReference>